<reference evidence="2" key="1">
    <citation type="submission" date="2022-08" db="EMBL/GenBank/DDBJ databases">
        <title>Draft genome sequencing of Roseisolibacter agri AW1220.</title>
        <authorList>
            <person name="Tobiishi Y."/>
            <person name="Tonouchi A."/>
        </authorList>
    </citation>
    <scope>NUCLEOTIDE SEQUENCE</scope>
    <source>
        <strain evidence="2">AW1220</strain>
    </source>
</reference>
<evidence type="ECO:0000313" key="2">
    <source>
        <dbReference type="EMBL" id="GLC27058.1"/>
    </source>
</evidence>
<sequence>MTTTVRAVTASALARLPGMTRSSRAVRLSLLATLAGVPVLATACGRAATDPGRPGVPVVGSWRYVAQQTSPAPADLQGTLAVGEQSGARIAGALDVVETDARGLQRRLGGAMAGRTADSTTLDFDVAIGAGVRRHVGRVRGDSLTGSWIEQPVAGGAPVASGSFRAARQR</sequence>
<feature type="chain" id="PRO_5041448662" description="Lipocalin-like domain-containing protein" evidence="1">
    <location>
        <begin position="44"/>
        <end position="170"/>
    </location>
</feature>
<evidence type="ECO:0000256" key="1">
    <source>
        <dbReference type="SAM" id="SignalP"/>
    </source>
</evidence>
<dbReference type="AlphaFoldDB" id="A0AA37VBY5"/>
<feature type="signal peptide" evidence="1">
    <location>
        <begin position="1"/>
        <end position="43"/>
    </location>
</feature>
<evidence type="ECO:0000313" key="3">
    <source>
        <dbReference type="Proteomes" id="UP001161325"/>
    </source>
</evidence>
<keyword evidence="3" id="KW-1185">Reference proteome</keyword>
<dbReference type="Proteomes" id="UP001161325">
    <property type="component" value="Unassembled WGS sequence"/>
</dbReference>
<accession>A0AA37VBY5</accession>
<comment type="caution">
    <text evidence="2">The sequence shown here is derived from an EMBL/GenBank/DDBJ whole genome shotgun (WGS) entry which is preliminary data.</text>
</comment>
<dbReference type="EMBL" id="BRXS01000005">
    <property type="protein sequence ID" value="GLC27058.1"/>
    <property type="molecule type" value="Genomic_DNA"/>
</dbReference>
<evidence type="ECO:0008006" key="4">
    <source>
        <dbReference type="Google" id="ProtNLM"/>
    </source>
</evidence>
<protein>
    <recommendedName>
        <fullName evidence="4">Lipocalin-like domain-containing protein</fullName>
    </recommendedName>
</protein>
<name>A0AA37VBY5_9BACT</name>
<proteinExistence type="predicted"/>
<gene>
    <name evidence="2" type="ORF">rosag_35710</name>
</gene>
<organism evidence="2 3">
    <name type="scientific">Roseisolibacter agri</name>
    <dbReference type="NCBI Taxonomy" id="2014610"/>
    <lineage>
        <taxon>Bacteria</taxon>
        <taxon>Pseudomonadati</taxon>
        <taxon>Gemmatimonadota</taxon>
        <taxon>Gemmatimonadia</taxon>
        <taxon>Gemmatimonadales</taxon>
        <taxon>Gemmatimonadaceae</taxon>
        <taxon>Roseisolibacter</taxon>
    </lineage>
</organism>
<keyword evidence="1" id="KW-0732">Signal</keyword>